<dbReference type="Proteomes" id="UP001358586">
    <property type="component" value="Chromosome 8"/>
</dbReference>
<protein>
    <recommendedName>
        <fullName evidence="3">Transposase MuDR plant domain-containing protein</fullName>
    </recommendedName>
</protein>
<keyword evidence="2" id="KW-1185">Reference proteome</keyword>
<evidence type="ECO:0008006" key="3">
    <source>
        <dbReference type="Google" id="ProtNLM"/>
    </source>
</evidence>
<evidence type="ECO:0000313" key="2">
    <source>
        <dbReference type="Proteomes" id="UP001358586"/>
    </source>
</evidence>
<reference evidence="1 2" key="1">
    <citation type="submission" date="2023-03" db="EMBL/GenBank/DDBJ databases">
        <title>WGS of Gossypium arboreum.</title>
        <authorList>
            <person name="Yu D."/>
        </authorList>
    </citation>
    <scope>NUCLEOTIDE SEQUENCE [LARGE SCALE GENOMIC DNA]</scope>
    <source>
        <tissue evidence="1">Leaf</tissue>
    </source>
</reference>
<comment type="caution">
    <text evidence="1">The sequence shown here is derived from an EMBL/GenBank/DDBJ whole genome shotgun (WGS) entry which is preliminary data.</text>
</comment>
<proteinExistence type="predicted"/>
<gene>
    <name evidence="1" type="ORF">PVK06_026665</name>
</gene>
<sequence>MVAVNTEVALFFEPKLIAIELEPCESNDDDLDLDTQFRAYESQPNITNIDLSIKGGFEFSWLSHRIPSHASTYRDVRVLEVGIEYPKKDVFLFALKRYNMKNSVNYYVTKSRSEKVEGKCTMKDKRCKWKIMTSYQKKIEK</sequence>
<name>A0ABR0NYA5_GOSAR</name>
<evidence type="ECO:0000313" key="1">
    <source>
        <dbReference type="EMBL" id="KAK5811336.1"/>
    </source>
</evidence>
<dbReference type="EMBL" id="JARKNE010000008">
    <property type="protein sequence ID" value="KAK5811336.1"/>
    <property type="molecule type" value="Genomic_DNA"/>
</dbReference>
<accession>A0ABR0NYA5</accession>
<organism evidence="1 2">
    <name type="scientific">Gossypium arboreum</name>
    <name type="common">Tree cotton</name>
    <name type="synonym">Gossypium nanking</name>
    <dbReference type="NCBI Taxonomy" id="29729"/>
    <lineage>
        <taxon>Eukaryota</taxon>
        <taxon>Viridiplantae</taxon>
        <taxon>Streptophyta</taxon>
        <taxon>Embryophyta</taxon>
        <taxon>Tracheophyta</taxon>
        <taxon>Spermatophyta</taxon>
        <taxon>Magnoliopsida</taxon>
        <taxon>eudicotyledons</taxon>
        <taxon>Gunneridae</taxon>
        <taxon>Pentapetalae</taxon>
        <taxon>rosids</taxon>
        <taxon>malvids</taxon>
        <taxon>Malvales</taxon>
        <taxon>Malvaceae</taxon>
        <taxon>Malvoideae</taxon>
        <taxon>Gossypium</taxon>
    </lineage>
</organism>